<keyword evidence="1" id="KW-0378">Hydrolase</keyword>
<evidence type="ECO:0000313" key="2">
    <source>
        <dbReference type="Proteomes" id="UP001597040"/>
    </source>
</evidence>
<dbReference type="CDD" id="cd11613">
    <property type="entry name" value="SAF_AH_GD"/>
    <property type="match status" value="1"/>
</dbReference>
<dbReference type="Proteomes" id="UP001597040">
    <property type="component" value="Unassembled WGS sequence"/>
</dbReference>
<dbReference type="GO" id="GO:0016787">
    <property type="term" value="F:hydrolase activity"/>
    <property type="evidence" value="ECO:0007669"/>
    <property type="project" value="UniProtKB-KW"/>
</dbReference>
<sequence>MSKTAIQIKGRDQVATAVNKLLPQEQVTITGVNKPYYITVKSTIPLAHKIAICDIKKNEMIYKYGEEIGMATEQIKVGEYVHVHNCWGTKARRDTAEVQPNGGIQE</sequence>
<evidence type="ECO:0000313" key="1">
    <source>
        <dbReference type="EMBL" id="MFD1040471.1"/>
    </source>
</evidence>
<proteinExistence type="predicted"/>
<dbReference type="InterPro" id="IPR044144">
    <property type="entry name" value="SAF_UxaA/GarD"/>
</dbReference>
<accession>A0ABW3LQ10</accession>
<protein>
    <submittedName>
        <fullName evidence="1">UxaA family hydrolase</fullName>
    </submittedName>
</protein>
<comment type="caution">
    <text evidence="1">The sequence shown here is derived from an EMBL/GenBank/DDBJ whole genome shotgun (WGS) entry which is preliminary data.</text>
</comment>
<dbReference type="Gene3D" id="2.30.130.110">
    <property type="match status" value="1"/>
</dbReference>
<dbReference type="RefSeq" id="WP_390364585.1">
    <property type="nucleotide sequence ID" value="NZ_JBHTKJ010000073.1"/>
</dbReference>
<gene>
    <name evidence="1" type="ORF">ACFQ3N_19015</name>
</gene>
<dbReference type="PANTHER" id="PTHR30536">
    <property type="entry name" value="ALTRONATE/GALACTARATE DEHYDRATASE"/>
    <property type="match status" value="1"/>
</dbReference>
<keyword evidence="2" id="KW-1185">Reference proteome</keyword>
<name>A0ABW3LQ10_9BACI</name>
<reference evidence="2" key="1">
    <citation type="journal article" date="2019" name="Int. J. Syst. Evol. Microbiol.">
        <title>The Global Catalogue of Microorganisms (GCM) 10K type strain sequencing project: providing services to taxonomists for standard genome sequencing and annotation.</title>
        <authorList>
            <consortium name="The Broad Institute Genomics Platform"/>
            <consortium name="The Broad Institute Genome Sequencing Center for Infectious Disease"/>
            <person name="Wu L."/>
            <person name="Ma J."/>
        </authorList>
    </citation>
    <scope>NUCLEOTIDE SEQUENCE [LARGE SCALE GENOMIC DNA]</scope>
    <source>
        <strain evidence="2">CCUG 56754</strain>
    </source>
</reference>
<dbReference type="EMBL" id="JBHTKJ010000073">
    <property type="protein sequence ID" value="MFD1040471.1"/>
    <property type="molecule type" value="Genomic_DNA"/>
</dbReference>
<dbReference type="InterPro" id="IPR052172">
    <property type="entry name" value="UxaA_altronate/galactarate_dh"/>
</dbReference>
<organism evidence="1 2">
    <name type="scientific">Virgibacillus byunsanensis</name>
    <dbReference type="NCBI Taxonomy" id="570945"/>
    <lineage>
        <taxon>Bacteria</taxon>
        <taxon>Bacillati</taxon>
        <taxon>Bacillota</taxon>
        <taxon>Bacilli</taxon>
        <taxon>Bacillales</taxon>
        <taxon>Bacillaceae</taxon>
        <taxon>Virgibacillus</taxon>
    </lineage>
</organism>
<dbReference type="PANTHER" id="PTHR30536:SF5">
    <property type="entry name" value="ALTRONATE DEHYDRATASE"/>
    <property type="match status" value="1"/>
</dbReference>